<keyword evidence="3" id="KW-0158">Chromosome</keyword>
<dbReference type="InterPro" id="IPR003616">
    <property type="entry name" value="Post-SET_dom"/>
</dbReference>
<dbReference type="PROSITE" id="PS50868">
    <property type="entry name" value="POST_SET"/>
    <property type="match status" value="1"/>
</dbReference>
<feature type="domain" description="Chromo" evidence="12">
    <location>
        <begin position="133"/>
        <end position="193"/>
    </location>
</feature>
<dbReference type="InterPro" id="IPR016197">
    <property type="entry name" value="Chromo-like_dom_sf"/>
</dbReference>
<evidence type="ECO:0000256" key="4">
    <source>
        <dbReference type="ARBA" id="ARBA00022603"/>
    </source>
</evidence>
<evidence type="ECO:0000256" key="9">
    <source>
        <dbReference type="ARBA" id="ARBA00023242"/>
    </source>
</evidence>
<evidence type="ECO:0008006" key="18">
    <source>
        <dbReference type="Google" id="ProtNLM"/>
    </source>
</evidence>
<dbReference type="InterPro" id="IPR050973">
    <property type="entry name" value="H3K9_Histone-Lys_N-MTase"/>
</dbReference>
<dbReference type="InterPro" id="IPR023780">
    <property type="entry name" value="Chromo_domain"/>
</dbReference>
<dbReference type="PANTHER" id="PTHR46223:SF4">
    <property type="entry name" value="HISTONE-LYSINE N-METHYLTRANSFERASE-RELATED"/>
    <property type="match status" value="1"/>
</dbReference>
<gene>
    <name evidence="16" type="ORF">ODALV1_LOCUS13274</name>
</gene>
<keyword evidence="4" id="KW-0489">Methyltransferase</keyword>
<keyword evidence="9" id="KW-0539">Nucleus</keyword>
<keyword evidence="7" id="KW-0479">Metal-binding</keyword>
<evidence type="ECO:0000259" key="12">
    <source>
        <dbReference type="PROSITE" id="PS50013"/>
    </source>
</evidence>
<evidence type="ECO:0000259" key="13">
    <source>
        <dbReference type="PROSITE" id="PS50280"/>
    </source>
</evidence>
<evidence type="ECO:0000256" key="7">
    <source>
        <dbReference type="ARBA" id="ARBA00022723"/>
    </source>
</evidence>
<dbReference type="PROSITE" id="PS50867">
    <property type="entry name" value="PRE_SET"/>
    <property type="match status" value="1"/>
</dbReference>
<dbReference type="PROSITE" id="PS50280">
    <property type="entry name" value="SET"/>
    <property type="match status" value="1"/>
</dbReference>
<dbReference type="PANTHER" id="PTHR46223">
    <property type="entry name" value="HISTONE-LYSINE N-METHYLTRANSFERASE SUV39H"/>
    <property type="match status" value="1"/>
</dbReference>
<evidence type="ECO:0000256" key="2">
    <source>
        <dbReference type="ARBA" id="ARBA00004584"/>
    </source>
</evidence>
<dbReference type="CDD" id="cd00024">
    <property type="entry name" value="CD_CSD"/>
    <property type="match status" value="1"/>
</dbReference>
<dbReference type="PROSITE" id="PS50013">
    <property type="entry name" value="CHROMO_2"/>
    <property type="match status" value="1"/>
</dbReference>
<dbReference type="Pfam" id="PF00385">
    <property type="entry name" value="Chromo"/>
    <property type="match status" value="1"/>
</dbReference>
<name>A0ABP1QS08_9HEXA</name>
<dbReference type="InterPro" id="IPR000953">
    <property type="entry name" value="Chromo/chromo_shadow_dom"/>
</dbReference>
<evidence type="ECO:0000256" key="3">
    <source>
        <dbReference type="ARBA" id="ARBA00022454"/>
    </source>
</evidence>
<dbReference type="CDD" id="cd10542">
    <property type="entry name" value="SET_SUV39H"/>
    <property type="match status" value="1"/>
</dbReference>
<evidence type="ECO:0000256" key="11">
    <source>
        <dbReference type="SAM" id="MobiDB-lite"/>
    </source>
</evidence>
<feature type="compositionally biased region" description="Basic and acidic residues" evidence="11">
    <location>
        <begin position="1"/>
        <end position="11"/>
    </location>
</feature>
<dbReference type="PROSITE" id="PS00598">
    <property type="entry name" value="CHROMO_1"/>
    <property type="match status" value="1"/>
</dbReference>
<comment type="subcellular location">
    <subcellularLocation>
        <location evidence="2">Chromosome</location>
        <location evidence="2">Centromere</location>
    </subcellularLocation>
    <subcellularLocation>
        <location evidence="1">Nucleus</location>
    </subcellularLocation>
</comment>
<dbReference type="InterPro" id="IPR046341">
    <property type="entry name" value="SET_dom_sf"/>
</dbReference>
<feature type="domain" description="Post-SET" evidence="15">
    <location>
        <begin position="571"/>
        <end position="587"/>
    </location>
</feature>
<dbReference type="Pfam" id="PF00856">
    <property type="entry name" value="SET"/>
    <property type="match status" value="1"/>
</dbReference>
<evidence type="ECO:0000256" key="8">
    <source>
        <dbReference type="ARBA" id="ARBA00022833"/>
    </source>
</evidence>
<dbReference type="SUPFAM" id="SSF82199">
    <property type="entry name" value="SET domain"/>
    <property type="match status" value="1"/>
</dbReference>
<keyword evidence="5" id="KW-0808">Transferase</keyword>
<dbReference type="EMBL" id="CAXLJM020000041">
    <property type="protein sequence ID" value="CAL8109343.1"/>
    <property type="molecule type" value="Genomic_DNA"/>
</dbReference>
<sequence length="587" mass="66541">MSTVSNDKENELSSASLHDPNSQSIHTISDKLNCYEDSPLNNGNLGKELDTSGSQGGDEEVNSSSDSDFELMEPVLTKRKKEKRRPSDSNTGDSDYSKDTLPVSPATSGDESQDPSPQCRKRSQSPDTPEGQWEIEEILDFMRDDFGEHYLVKWKDWEPDYNTWEPPENLLNCDEEKLRFYKQRKQEVQEALENSDYIELSTGKRRKKARVRDVPPDPRPFDVRVQEFFDVTGNVADQDVVKVFLQWKSKSISSKARWPKRKVNKFLDDGIDGKLSKSDIKALKDELILIEVESRKQILSEEIQKWENHINSITGGHPKITIENDVDVTGPPIGFKFVNDYIAGEGVEIPKDPPVGCNCGKDATSCYDERSKCCAMQFGYKYAYTKYRKVNLQLGSPIYECNSKCGCGPDCANRVVQDGKSDHKLSIFRTSNGCGWGVKTLKSIKKGSFVTLYVGEVIKSEEAERRGKQYDETGCTYLFDLDFNDSDSYPYSVDASKYGNVAHFINHSCNPNLGVYAVWVDCLDPNLPKLAMFALRDIPRNEELTFDYNIQLSGSRTRPEESEETDQDKPMKTACLCGAEKCRKFIF</sequence>
<dbReference type="SMART" id="SM00468">
    <property type="entry name" value="PreSET"/>
    <property type="match status" value="1"/>
</dbReference>
<comment type="caution">
    <text evidence="16">The sequence shown here is derived from an EMBL/GenBank/DDBJ whole genome shotgun (WGS) entry which is preliminary data.</text>
</comment>
<evidence type="ECO:0000256" key="5">
    <source>
        <dbReference type="ARBA" id="ARBA00022679"/>
    </source>
</evidence>
<feature type="compositionally biased region" description="Polar residues" evidence="11">
    <location>
        <begin position="12"/>
        <end position="27"/>
    </location>
</feature>
<feature type="compositionally biased region" description="Polar residues" evidence="11">
    <location>
        <begin position="105"/>
        <end position="116"/>
    </location>
</feature>
<evidence type="ECO:0000256" key="1">
    <source>
        <dbReference type="ARBA" id="ARBA00004123"/>
    </source>
</evidence>
<evidence type="ECO:0000256" key="6">
    <source>
        <dbReference type="ARBA" id="ARBA00022691"/>
    </source>
</evidence>
<evidence type="ECO:0000259" key="14">
    <source>
        <dbReference type="PROSITE" id="PS50867"/>
    </source>
</evidence>
<protein>
    <recommendedName>
        <fullName evidence="18">[Histone H3]-lysine(9) N-trimethyltransferase</fullName>
    </recommendedName>
</protein>
<dbReference type="SUPFAM" id="SSF54160">
    <property type="entry name" value="Chromo domain-like"/>
    <property type="match status" value="1"/>
</dbReference>
<keyword evidence="17" id="KW-1185">Reference proteome</keyword>
<feature type="domain" description="Pre-SET" evidence="14">
    <location>
        <begin position="355"/>
        <end position="419"/>
    </location>
</feature>
<dbReference type="InterPro" id="IPR001214">
    <property type="entry name" value="SET_dom"/>
</dbReference>
<evidence type="ECO:0000256" key="10">
    <source>
        <dbReference type="ARBA" id="ARBA00023328"/>
    </source>
</evidence>
<proteinExistence type="predicted"/>
<feature type="compositionally biased region" description="Acidic residues" evidence="11">
    <location>
        <begin position="57"/>
        <end position="71"/>
    </location>
</feature>
<dbReference type="Gene3D" id="2.170.270.10">
    <property type="entry name" value="SET domain"/>
    <property type="match status" value="1"/>
</dbReference>
<dbReference type="SMART" id="SM00298">
    <property type="entry name" value="CHROMO"/>
    <property type="match status" value="1"/>
</dbReference>
<evidence type="ECO:0000313" key="17">
    <source>
        <dbReference type="Proteomes" id="UP001642540"/>
    </source>
</evidence>
<dbReference type="Proteomes" id="UP001642540">
    <property type="component" value="Unassembled WGS sequence"/>
</dbReference>
<keyword evidence="10" id="KW-0137">Centromere</keyword>
<organism evidence="16 17">
    <name type="scientific">Orchesella dallaii</name>
    <dbReference type="NCBI Taxonomy" id="48710"/>
    <lineage>
        <taxon>Eukaryota</taxon>
        <taxon>Metazoa</taxon>
        <taxon>Ecdysozoa</taxon>
        <taxon>Arthropoda</taxon>
        <taxon>Hexapoda</taxon>
        <taxon>Collembola</taxon>
        <taxon>Entomobryomorpha</taxon>
        <taxon>Entomobryoidea</taxon>
        <taxon>Orchesellidae</taxon>
        <taxon>Orchesellinae</taxon>
        <taxon>Orchesella</taxon>
    </lineage>
</organism>
<dbReference type="Gene3D" id="2.40.50.40">
    <property type="match status" value="1"/>
</dbReference>
<accession>A0ABP1QS08</accession>
<dbReference type="Pfam" id="PF05033">
    <property type="entry name" value="Pre-SET"/>
    <property type="match status" value="1"/>
</dbReference>
<keyword evidence="6" id="KW-0949">S-adenosyl-L-methionine</keyword>
<evidence type="ECO:0000259" key="15">
    <source>
        <dbReference type="PROSITE" id="PS50868"/>
    </source>
</evidence>
<feature type="region of interest" description="Disordered" evidence="11">
    <location>
        <begin position="1"/>
        <end position="132"/>
    </location>
</feature>
<dbReference type="SMART" id="SM00317">
    <property type="entry name" value="SET"/>
    <property type="match status" value="1"/>
</dbReference>
<feature type="domain" description="SET" evidence="13">
    <location>
        <begin position="423"/>
        <end position="549"/>
    </location>
</feature>
<dbReference type="InterPro" id="IPR023779">
    <property type="entry name" value="Chromodomain_CS"/>
</dbReference>
<dbReference type="InterPro" id="IPR007728">
    <property type="entry name" value="Pre-SET_dom"/>
</dbReference>
<reference evidence="16 17" key="1">
    <citation type="submission" date="2024-08" db="EMBL/GenBank/DDBJ databases">
        <authorList>
            <person name="Cucini C."/>
            <person name="Frati F."/>
        </authorList>
    </citation>
    <scope>NUCLEOTIDE SEQUENCE [LARGE SCALE GENOMIC DNA]</scope>
</reference>
<evidence type="ECO:0000313" key="16">
    <source>
        <dbReference type="EMBL" id="CAL8109343.1"/>
    </source>
</evidence>
<keyword evidence="8" id="KW-0862">Zinc</keyword>